<dbReference type="PANTHER" id="PTHR28259:SF1">
    <property type="entry name" value="FLUORIDE EXPORT PROTEIN 1-RELATED"/>
    <property type="match status" value="1"/>
</dbReference>
<dbReference type="OrthoDB" id="9799631at2"/>
<comment type="subcellular location">
    <subcellularLocation>
        <location evidence="1 10">Cell membrane</location>
        <topology evidence="1 10">Multi-pass membrane protein</topology>
    </subcellularLocation>
</comment>
<keyword evidence="2 10" id="KW-1003">Cell membrane</keyword>
<evidence type="ECO:0000256" key="5">
    <source>
        <dbReference type="ARBA" id="ARBA00023136"/>
    </source>
</evidence>
<protein>
    <recommendedName>
        <fullName evidence="10">Fluoride-specific ion channel FluC</fullName>
    </recommendedName>
</protein>
<dbReference type="Pfam" id="PF02537">
    <property type="entry name" value="CRCB"/>
    <property type="match status" value="1"/>
</dbReference>
<dbReference type="AlphaFoldDB" id="A0A366XRR8"/>
<feature type="binding site" evidence="10">
    <location>
        <position position="74"/>
    </location>
    <ligand>
        <name>Na(+)</name>
        <dbReference type="ChEBI" id="CHEBI:29101"/>
        <note>structural</note>
    </ligand>
</feature>
<evidence type="ECO:0000256" key="3">
    <source>
        <dbReference type="ARBA" id="ARBA00022692"/>
    </source>
</evidence>
<keyword evidence="10" id="KW-0479">Metal-binding</keyword>
<evidence type="ECO:0000256" key="1">
    <source>
        <dbReference type="ARBA" id="ARBA00004651"/>
    </source>
</evidence>
<evidence type="ECO:0000256" key="6">
    <source>
        <dbReference type="ARBA" id="ARBA00023303"/>
    </source>
</evidence>
<dbReference type="InterPro" id="IPR003691">
    <property type="entry name" value="FluC"/>
</dbReference>
<feature type="transmembrane region" description="Helical" evidence="10">
    <location>
        <begin position="31"/>
        <end position="52"/>
    </location>
</feature>
<evidence type="ECO:0000256" key="7">
    <source>
        <dbReference type="ARBA" id="ARBA00035120"/>
    </source>
</evidence>
<evidence type="ECO:0000313" key="12">
    <source>
        <dbReference type="Proteomes" id="UP000253314"/>
    </source>
</evidence>
<keyword evidence="5 10" id="KW-0472">Membrane</keyword>
<keyword evidence="3 10" id="KW-0812">Transmembrane</keyword>
<comment type="similarity">
    <text evidence="7 10">Belongs to the fluoride channel Fluc/FEX (TC 1.A.43) family.</text>
</comment>
<evidence type="ECO:0000256" key="9">
    <source>
        <dbReference type="ARBA" id="ARBA00049940"/>
    </source>
</evidence>
<keyword evidence="10" id="KW-0915">Sodium</keyword>
<dbReference type="EMBL" id="QOCW01000013">
    <property type="protein sequence ID" value="RBW69060.1"/>
    <property type="molecule type" value="Genomic_DNA"/>
</dbReference>
<comment type="function">
    <text evidence="9 10">Fluoride-specific ion channel. Important for reducing fluoride concentration in the cell, thus reducing its toxicity.</text>
</comment>
<evidence type="ECO:0000256" key="10">
    <source>
        <dbReference type="HAMAP-Rule" id="MF_00454"/>
    </source>
</evidence>
<evidence type="ECO:0000256" key="2">
    <source>
        <dbReference type="ARBA" id="ARBA00022475"/>
    </source>
</evidence>
<dbReference type="GO" id="GO:0046872">
    <property type="term" value="F:metal ion binding"/>
    <property type="evidence" value="ECO:0007669"/>
    <property type="project" value="UniProtKB-KW"/>
</dbReference>
<dbReference type="GO" id="GO:0140114">
    <property type="term" value="P:cellular detoxification of fluoride"/>
    <property type="evidence" value="ECO:0007669"/>
    <property type="project" value="UniProtKB-UniRule"/>
</dbReference>
<evidence type="ECO:0000313" key="11">
    <source>
        <dbReference type="EMBL" id="RBW69060.1"/>
    </source>
</evidence>
<name>A0A366XRR8_9BACI</name>
<dbReference type="GO" id="GO:0062054">
    <property type="term" value="F:fluoride channel activity"/>
    <property type="evidence" value="ECO:0007669"/>
    <property type="project" value="UniProtKB-UniRule"/>
</dbReference>
<comment type="catalytic activity">
    <reaction evidence="8">
        <text>fluoride(in) = fluoride(out)</text>
        <dbReference type="Rhea" id="RHEA:76159"/>
        <dbReference type="ChEBI" id="CHEBI:17051"/>
    </reaction>
    <physiologicalReaction direction="left-to-right" evidence="8">
        <dbReference type="Rhea" id="RHEA:76160"/>
    </physiologicalReaction>
</comment>
<evidence type="ECO:0000256" key="4">
    <source>
        <dbReference type="ARBA" id="ARBA00022989"/>
    </source>
</evidence>
<keyword evidence="10" id="KW-0813">Transport</keyword>
<dbReference type="Proteomes" id="UP000253314">
    <property type="component" value="Unassembled WGS sequence"/>
</dbReference>
<feature type="transmembrane region" description="Helical" evidence="10">
    <location>
        <begin position="64"/>
        <end position="82"/>
    </location>
</feature>
<evidence type="ECO:0000256" key="8">
    <source>
        <dbReference type="ARBA" id="ARBA00035585"/>
    </source>
</evidence>
<keyword evidence="6 10" id="KW-0407">Ion channel</keyword>
<keyword evidence="10" id="KW-0406">Ion transport</keyword>
<proteinExistence type="inferred from homology"/>
<sequence length="128" mass="14192">MIYVFVGLAGALGALFRYSISISTASLWFFPFPLATLLANIIGCFMLGWFTTRIMKQNKVSKPLAAAMGTGLIGSFTTFSTFSVETVMLLEEKLIITALLYVVSSFIGGLLFAWFGYQLGRRREKSYD</sequence>
<keyword evidence="4 10" id="KW-1133">Transmembrane helix</keyword>
<feature type="binding site" evidence="10">
    <location>
        <position position="77"/>
    </location>
    <ligand>
        <name>Na(+)</name>
        <dbReference type="ChEBI" id="CHEBI:29101"/>
        <note>structural</note>
    </ligand>
</feature>
<comment type="activity regulation">
    <text evidence="10">Na(+) is not transported, but it plays an essential structural role and its presence is essential for fluoride channel function.</text>
</comment>
<dbReference type="NCBIfam" id="TIGR00494">
    <property type="entry name" value="crcB"/>
    <property type="match status" value="1"/>
</dbReference>
<dbReference type="GO" id="GO:0005886">
    <property type="term" value="C:plasma membrane"/>
    <property type="evidence" value="ECO:0007669"/>
    <property type="project" value="UniProtKB-SubCell"/>
</dbReference>
<accession>A0A366XRR8</accession>
<keyword evidence="12" id="KW-1185">Reference proteome</keyword>
<comment type="caution">
    <text evidence="11">The sequence shown here is derived from an EMBL/GenBank/DDBJ whole genome shotgun (WGS) entry which is preliminary data.</text>
</comment>
<dbReference type="PANTHER" id="PTHR28259">
    <property type="entry name" value="FLUORIDE EXPORT PROTEIN 1-RELATED"/>
    <property type="match status" value="1"/>
</dbReference>
<gene>
    <name evidence="10 11" type="primary">crcB</name>
    <name evidence="10" type="synonym">fluC</name>
    <name evidence="11" type="ORF">DS031_12925</name>
</gene>
<dbReference type="HAMAP" id="MF_00454">
    <property type="entry name" value="FluC"/>
    <property type="match status" value="1"/>
</dbReference>
<organism evidence="11 12">
    <name type="scientific">Bacillus taeanensis</name>
    <dbReference type="NCBI Taxonomy" id="273032"/>
    <lineage>
        <taxon>Bacteria</taxon>
        <taxon>Bacillati</taxon>
        <taxon>Bacillota</taxon>
        <taxon>Bacilli</taxon>
        <taxon>Bacillales</taxon>
        <taxon>Bacillaceae</taxon>
        <taxon>Bacillus</taxon>
    </lineage>
</organism>
<feature type="transmembrane region" description="Helical" evidence="10">
    <location>
        <begin position="94"/>
        <end position="117"/>
    </location>
</feature>
<dbReference type="RefSeq" id="WP_113806491.1">
    <property type="nucleotide sequence ID" value="NZ_QOCW01000013.1"/>
</dbReference>
<reference evidence="11 12" key="1">
    <citation type="submission" date="2018-07" db="EMBL/GenBank/DDBJ databases">
        <title>Lottiidibacillus patelloidae gen. nov., sp. nov., isolated from the intestinal tract of a marine limpet and the reclassification of B. taeanensis BH030017T, B. algicola KMM 3737T and B. hwajinpoensis SW-72T as genus Lottiidibacillus.</title>
        <authorList>
            <person name="Liu R."/>
            <person name="Huang Z."/>
        </authorList>
    </citation>
    <scope>NUCLEOTIDE SEQUENCE [LARGE SCALE GENOMIC DNA]</scope>
    <source>
        <strain evidence="11 12">BH030017</strain>
    </source>
</reference>